<dbReference type="AlphaFoldDB" id="A0A2S6A6V5"/>
<comment type="caution">
    <text evidence="1">The sequence shown here is derived from an EMBL/GenBank/DDBJ whole genome shotgun (WGS) entry which is preliminary data.</text>
</comment>
<accession>A0A2S6A6V5</accession>
<evidence type="ECO:0008006" key="3">
    <source>
        <dbReference type="Google" id="ProtNLM"/>
    </source>
</evidence>
<dbReference type="OrthoDB" id="4558883at2"/>
<name>A0A2S6A6V5_9NOCA</name>
<organism evidence="1 2">
    <name type="scientific">Nocardia nova</name>
    <dbReference type="NCBI Taxonomy" id="37330"/>
    <lineage>
        <taxon>Bacteria</taxon>
        <taxon>Bacillati</taxon>
        <taxon>Actinomycetota</taxon>
        <taxon>Actinomycetes</taxon>
        <taxon>Mycobacteriales</taxon>
        <taxon>Nocardiaceae</taxon>
        <taxon>Nocardia</taxon>
    </lineage>
</organism>
<proteinExistence type="predicted"/>
<protein>
    <recommendedName>
        <fullName evidence="3">Asp23/Gls24 family protein</fullName>
    </recommendedName>
</protein>
<sequence>MTTAMLPSPPIHHPLEIPQRAVSVIRRVQDAVSALPAPTLPRDVLAATTVGDLAFTHVIDARTLAVVARKDRHIQPIAAMITEHLLGVTATVVGSAITVTLR</sequence>
<reference evidence="1 2" key="1">
    <citation type="submission" date="2018-02" db="EMBL/GenBank/DDBJ databases">
        <title>8 Nocardia nova and 1 Nocardia cyriacigeorgica strain used for evolution to TMP-SMX.</title>
        <authorList>
            <person name="Mehta H."/>
            <person name="Weng J."/>
            <person name="Shamoo Y."/>
        </authorList>
    </citation>
    <scope>NUCLEOTIDE SEQUENCE [LARGE SCALE GENOMIC DNA]</scope>
    <source>
        <strain evidence="1 2">MDA3139</strain>
    </source>
</reference>
<dbReference type="EMBL" id="PSZC01000053">
    <property type="protein sequence ID" value="PPJ28498.1"/>
    <property type="molecule type" value="Genomic_DNA"/>
</dbReference>
<dbReference type="RefSeq" id="WP_104379342.1">
    <property type="nucleotide sequence ID" value="NZ_PSZC01000053.1"/>
</dbReference>
<dbReference type="Proteomes" id="UP000239874">
    <property type="component" value="Unassembled WGS sequence"/>
</dbReference>
<evidence type="ECO:0000313" key="2">
    <source>
        <dbReference type="Proteomes" id="UP000239874"/>
    </source>
</evidence>
<gene>
    <name evidence="1" type="ORF">C5E45_34445</name>
</gene>
<evidence type="ECO:0000313" key="1">
    <source>
        <dbReference type="EMBL" id="PPJ28498.1"/>
    </source>
</evidence>